<evidence type="ECO:0000256" key="13">
    <source>
        <dbReference type="HAMAP-Rule" id="MF_03216"/>
    </source>
</evidence>
<feature type="topological domain" description="Lumenal" evidence="13">
    <location>
        <begin position="103"/>
        <end position="145"/>
    </location>
</feature>
<feature type="transmembrane region" description="Helical" evidence="14">
    <location>
        <begin position="40"/>
        <end position="58"/>
    </location>
</feature>
<dbReference type="GO" id="GO:0005789">
    <property type="term" value="C:endoplasmic reticulum membrane"/>
    <property type="evidence" value="ECO:0007669"/>
    <property type="project" value="UniProtKB-SubCell"/>
</dbReference>
<comment type="function">
    <text evidence="13">Catalyzes the second two steps of the methylation pathway of phosphatidylcholine biosynthesis, the SAM-dependent methylation of phosphatidylmonomethylethanolamine (PMME) to phosphatidyldimethylethanolamine (PDME) and of PDME to phosphatidylcholine (PC).</text>
</comment>
<dbReference type="GO" id="GO:0000773">
    <property type="term" value="F:phosphatidyl-N-methylethanolamine N-methyltransferase activity"/>
    <property type="evidence" value="ECO:0007669"/>
    <property type="project" value="UniProtKB-UniRule"/>
</dbReference>
<comment type="catalytic activity">
    <reaction evidence="13">
        <text>a 1,2-diacyl-sn-glycero-3-phospho-N,N-dimethylethanolamine + S-adenosyl-L-methionine = a 1,2-diacyl-sn-glycero-3-phosphocholine + S-adenosyl-L-homocysteine + H(+)</text>
        <dbReference type="Rhea" id="RHEA:32739"/>
        <dbReference type="ChEBI" id="CHEBI:15378"/>
        <dbReference type="ChEBI" id="CHEBI:57643"/>
        <dbReference type="ChEBI" id="CHEBI:57856"/>
        <dbReference type="ChEBI" id="CHEBI:59789"/>
        <dbReference type="ChEBI" id="CHEBI:64572"/>
    </reaction>
</comment>
<gene>
    <name evidence="15" type="ORF">HK103_000969</name>
</gene>
<dbReference type="HAMAP" id="MF_03216">
    <property type="entry name" value="PLMT"/>
    <property type="match status" value="1"/>
</dbReference>
<dbReference type="EC" id="2.1.1.71" evidence="13"/>
<keyword evidence="6 13" id="KW-0812">Transmembrane</keyword>
<feature type="topological domain" description="Lumenal" evidence="13">
    <location>
        <begin position="1"/>
        <end position="2"/>
    </location>
</feature>
<dbReference type="GO" id="GO:0031966">
    <property type="term" value="C:mitochondrial membrane"/>
    <property type="evidence" value="ECO:0007669"/>
    <property type="project" value="UniProtKB-SubCell"/>
</dbReference>
<dbReference type="Proteomes" id="UP001210925">
    <property type="component" value="Unassembled WGS sequence"/>
</dbReference>
<keyword evidence="16" id="KW-1185">Reference proteome</keyword>
<evidence type="ECO:0000256" key="9">
    <source>
        <dbReference type="ARBA" id="ARBA00023098"/>
    </source>
</evidence>
<comment type="pathway">
    <text evidence="13">Phospholipid metabolism; phosphatidylcholine biosynthesis.</text>
</comment>
<keyword evidence="8 13" id="KW-1133">Transmembrane helix</keyword>
<keyword evidence="3 13" id="KW-0489">Methyltransferase</keyword>
<evidence type="ECO:0000256" key="2">
    <source>
        <dbReference type="ARBA" id="ARBA00022516"/>
    </source>
</evidence>
<feature type="binding site" evidence="13">
    <location>
        <begin position="169"/>
        <end position="170"/>
    </location>
    <ligand>
        <name>S-adenosyl-L-methionine</name>
        <dbReference type="ChEBI" id="CHEBI:59789"/>
    </ligand>
</feature>
<keyword evidence="7 13" id="KW-0256">Endoplasmic reticulum</keyword>
<comment type="caution">
    <text evidence="15">The sequence shown here is derived from an EMBL/GenBank/DDBJ whole genome shotgun (WGS) entry which is preliminary data.</text>
</comment>
<comment type="similarity">
    <text evidence="13">Belongs to the class VI-like SAM-binding methyltransferase superfamily. PEMT/PEM2 methyltransferase family.</text>
</comment>
<keyword evidence="2 13" id="KW-0444">Lipid biosynthesis</keyword>
<dbReference type="InterPro" id="IPR007318">
    <property type="entry name" value="Phopholipid_MeTrfase"/>
</dbReference>
<proteinExistence type="inferred from homology"/>
<evidence type="ECO:0000256" key="8">
    <source>
        <dbReference type="ARBA" id="ARBA00022989"/>
    </source>
</evidence>
<dbReference type="InterPro" id="IPR024960">
    <property type="entry name" value="PEMT/MFAP"/>
</dbReference>
<evidence type="ECO:0000256" key="7">
    <source>
        <dbReference type="ARBA" id="ARBA00022824"/>
    </source>
</evidence>
<evidence type="ECO:0000256" key="11">
    <source>
        <dbReference type="ARBA" id="ARBA00023209"/>
    </source>
</evidence>
<dbReference type="PANTHER" id="PTHR15458:SF11">
    <property type="entry name" value="PHOSPHATIDYLETHANOLAMINE N-METHYLTRANSFERASE B"/>
    <property type="match status" value="1"/>
</dbReference>
<accession>A0AAD5YA49</accession>
<evidence type="ECO:0000256" key="4">
    <source>
        <dbReference type="ARBA" id="ARBA00022679"/>
    </source>
</evidence>
<evidence type="ECO:0000256" key="5">
    <source>
        <dbReference type="ARBA" id="ARBA00022691"/>
    </source>
</evidence>
<keyword evidence="13" id="KW-0496">Mitochondrion</keyword>
<evidence type="ECO:0000256" key="10">
    <source>
        <dbReference type="ARBA" id="ARBA00023136"/>
    </source>
</evidence>
<keyword evidence="12 13" id="KW-1208">Phospholipid metabolism</keyword>
<dbReference type="Pfam" id="PF04191">
    <property type="entry name" value="PEMT"/>
    <property type="match status" value="1"/>
</dbReference>
<keyword evidence="4 13" id="KW-0808">Transferase</keyword>
<feature type="topological domain" description="Lumenal" evidence="13">
    <location>
        <begin position="23"/>
        <end position="34"/>
    </location>
</feature>
<feature type="topological domain" description="Cytoplasmic" evidence="13">
    <location>
        <begin position="168"/>
        <end position="185"/>
    </location>
</feature>
<keyword evidence="5 13" id="KW-0949">S-adenosyl-L-methionine</keyword>
<dbReference type="Gene3D" id="1.20.120.1630">
    <property type="match status" value="1"/>
</dbReference>
<dbReference type="FunFam" id="1.20.120.1630:FF:000024">
    <property type="entry name" value="Phosphatidylethanolamine N-methyltransferase"/>
    <property type="match status" value="1"/>
</dbReference>
<evidence type="ECO:0000313" key="16">
    <source>
        <dbReference type="Proteomes" id="UP001210925"/>
    </source>
</evidence>
<reference evidence="15" key="1">
    <citation type="submission" date="2020-05" db="EMBL/GenBank/DDBJ databases">
        <title>Phylogenomic resolution of chytrid fungi.</title>
        <authorList>
            <person name="Stajich J.E."/>
            <person name="Amses K."/>
            <person name="Simmons R."/>
            <person name="Seto K."/>
            <person name="Myers J."/>
            <person name="Bonds A."/>
            <person name="Quandt C.A."/>
            <person name="Barry K."/>
            <person name="Liu P."/>
            <person name="Grigoriev I."/>
            <person name="Longcore J.E."/>
            <person name="James T.Y."/>
        </authorList>
    </citation>
    <scope>NUCLEOTIDE SEQUENCE</scope>
    <source>
        <strain evidence="15">PLAUS21</strain>
    </source>
</reference>
<dbReference type="PANTHER" id="PTHR15458">
    <property type="entry name" value="PHOSPHATIDYLETHANOLAMINE N-METHYLTRANSFERASE"/>
    <property type="match status" value="1"/>
</dbReference>
<organism evidence="15 16">
    <name type="scientific">Boothiomyces macroporosus</name>
    <dbReference type="NCBI Taxonomy" id="261099"/>
    <lineage>
        <taxon>Eukaryota</taxon>
        <taxon>Fungi</taxon>
        <taxon>Fungi incertae sedis</taxon>
        <taxon>Chytridiomycota</taxon>
        <taxon>Chytridiomycota incertae sedis</taxon>
        <taxon>Chytridiomycetes</taxon>
        <taxon>Rhizophydiales</taxon>
        <taxon>Terramycetaceae</taxon>
        <taxon>Boothiomyces</taxon>
    </lineage>
</organism>
<evidence type="ECO:0000256" key="3">
    <source>
        <dbReference type="ARBA" id="ARBA00022603"/>
    </source>
</evidence>
<dbReference type="EMBL" id="JADGKB010000012">
    <property type="protein sequence ID" value="KAJ3260334.1"/>
    <property type="molecule type" value="Genomic_DNA"/>
</dbReference>
<feature type="transmembrane region" description="Helical" evidence="14">
    <location>
        <begin position="79"/>
        <end position="96"/>
    </location>
</feature>
<evidence type="ECO:0000256" key="6">
    <source>
        <dbReference type="ARBA" id="ARBA00022692"/>
    </source>
</evidence>
<sequence length="185" mass="20510">MQEFAIAALSIVLHVVNYNATAQVEHATRVFTKILGKNAVYYYAVYLVVSALVRDHFIQQAVILDQGSFSIASKPIMQAAGWTLGAVGIIMNLWTLKALGIKGMYNGDSFGFLMDAPVTDGPYKYMQEPQYNGTTIVLIGTAIYYQSFTGLVLAGIMYAVFMISVVFVERPHMLKLYSKNTNKNK</sequence>
<dbReference type="AlphaFoldDB" id="A0AAD5YA49"/>
<comment type="subcellular location">
    <subcellularLocation>
        <location evidence="1">Endomembrane system</location>
        <topology evidence="1">Multi-pass membrane protein</topology>
    </subcellularLocation>
    <subcellularLocation>
        <location evidence="13">Endoplasmic reticulum membrane</location>
        <topology evidence="13">Multi-pass membrane protein</topology>
    </subcellularLocation>
    <subcellularLocation>
        <location evidence="13">Mitochondrion membrane</location>
        <topology evidence="13">Multi-pass membrane protein</topology>
    </subcellularLocation>
</comment>
<evidence type="ECO:0000256" key="14">
    <source>
        <dbReference type="SAM" id="Phobius"/>
    </source>
</evidence>
<feature type="transmembrane region" description="Helical" evidence="14">
    <location>
        <begin position="143"/>
        <end position="168"/>
    </location>
</feature>
<comment type="caution">
    <text evidence="13">Lacks conserved residue(s) required for the propagation of feature annotation.</text>
</comment>
<name>A0AAD5YA49_9FUNG</name>
<evidence type="ECO:0000256" key="1">
    <source>
        <dbReference type="ARBA" id="ARBA00004127"/>
    </source>
</evidence>
<keyword evidence="9 13" id="KW-0443">Lipid metabolism</keyword>
<evidence type="ECO:0000256" key="12">
    <source>
        <dbReference type="ARBA" id="ARBA00023264"/>
    </source>
</evidence>
<feature type="binding site" evidence="13">
    <location>
        <begin position="86"/>
        <end position="88"/>
    </location>
    <ligand>
        <name>S-adenosyl-L-methionine</name>
        <dbReference type="ChEBI" id="CHEBI:59789"/>
    </ligand>
</feature>
<dbReference type="GO" id="GO:0032259">
    <property type="term" value="P:methylation"/>
    <property type="evidence" value="ECO:0007669"/>
    <property type="project" value="UniProtKB-KW"/>
</dbReference>
<dbReference type="GO" id="GO:0006656">
    <property type="term" value="P:phosphatidylcholine biosynthetic process"/>
    <property type="evidence" value="ECO:0007669"/>
    <property type="project" value="UniProtKB-UniRule"/>
</dbReference>
<keyword evidence="11 13" id="KW-0594">Phospholipid biosynthesis</keyword>
<protein>
    <recommendedName>
        <fullName evidence="13">Phosphatidyl-N-methylethanolamine N-methyltransferase</fullName>
        <ecNumber evidence="13">2.1.1.71</ecNumber>
    </recommendedName>
    <alternativeName>
        <fullName evidence="13">Phospholipid methyltransferase</fullName>
        <shortName evidence="13">PLMT</shortName>
    </alternativeName>
</protein>
<comment type="catalytic activity">
    <reaction evidence="13">
        <text>a 1,2-diacyl-sn-glycero-3-phospho-N-methylethanolamine + S-adenosyl-L-methionine = a 1,2-diacyl-sn-glycero-3-phospho-N,N-dimethylethanolamine + S-adenosyl-L-homocysteine + H(+)</text>
        <dbReference type="Rhea" id="RHEA:32735"/>
        <dbReference type="ChEBI" id="CHEBI:15378"/>
        <dbReference type="ChEBI" id="CHEBI:57856"/>
        <dbReference type="ChEBI" id="CHEBI:59789"/>
        <dbReference type="ChEBI" id="CHEBI:64572"/>
        <dbReference type="ChEBI" id="CHEBI:64573"/>
        <dbReference type="EC" id="2.1.1.71"/>
    </reaction>
</comment>
<evidence type="ECO:0000313" key="15">
    <source>
        <dbReference type="EMBL" id="KAJ3260334.1"/>
    </source>
</evidence>
<keyword evidence="10 13" id="KW-0472">Membrane</keyword>